<evidence type="ECO:0000259" key="1">
    <source>
        <dbReference type="SMART" id="SM00849"/>
    </source>
</evidence>
<keyword evidence="2" id="KW-0378">Hydrolase</keyword>
<dbReference type="InterPro" id="IPR041516">
    <property type="entry name" value="LACTB2_WH"/>
</dbReference>
<keyword evidence="3" id="KW-1185">Reference proteome</keyword>
<dbReference type="SUPFAM" id="SSF56281">
    <property type="entry name" value="Metallo-hydrolase/oxidoreductase"/>
    <property type="match status" value="1"/>
</dbReference>
<dbReference type="OrthoDB" id="9788263at2"/>
<dbReference type="Proteomes" id="UP000191135">
    <property type="component" value="Chromosome"/>
</dbReference>
<dbReference type="EMBL" id="CP020330">
    <property type="protein sequence ID" value="AQZ53043.1"/>
    <property type="molecule type" value="Genomic_DNA"/>
</dbReference>
<protein>
    <submittedName>
        <fullName evidence="2">Beta-lactamase hydrolase-like protein</fullName>
        <ecNumber evidence="2">3.-.-.-</ecNumber>
    </submittedName>
</protein>
<feature type="domain" description="Metallo-beta-lactamase" evidence="1">
    <location>
        <begin position="35"/>
        <end position="212"/>
    </location>
</feature>
<dbReference type="AlphaFoldDB" id="A0A1U9Z5P3"/>
<sequence length="300" mass="32474">MGIPEFDPAYGRAVPLAEGIARLTANNPSPFTFFGTNGYLVGSNEVGIIDPGPDIDGHLEHWLAAIDGRRVRFIAVTHTHMDHSPMARRLKAETGAPIAGFGPHETARPLFAGEVNPFAESADSALQPDIVLGDGDTIAADNGFALQAVHTPGHTANHLAFALQGTPYLFCGDHVMDWSTTIVAPPDGSMGDYMASIEKLLERPETVYMSGHGDTIRDAKGVLRATRSHRRMREKAILERIATGDETIAEIVQVIYRTTDPKLHGAAALSVLAHLEDLVERGRVETDGPPMLKNRYRLSD</sequence>
<dbReference type="Pfam" id="PF00753">
    <property type="entry name" value="Lactamase_B"/>
    <property type="match status" value="1"/>
</dbReference>
<dbReference type="InterPro" id="IPR036388">
    <property type="entry name" value="WH-like_DNA-bd_sf"/>
</dbReference>
<gene>
    <name evidence="2" type="primary">blh_4</name>
    <name evidence="2" type="ORF">Mame_03739</name>
</gene>
<dbReference type="InterPro" id="IPR036866">
    <property type="entry name" value="RibonucZ/Hydroxyglut_hydro"/>
</dbReference>
<proteinExistence type="predicted"/>
<dbReference type="CDD" id="cd16278">
    <property type="entry name" value="metallo-hydrolase-like_MBL-fold"/>
    <property type="match status" value="1"/>
</dbReference>
<dbReference type="Pfam" id="PF17778">
    <property type="entry name" value="WHD_BLACT"/>
    <property type="match status" value="1"/>
</dbReference>
<dbReference type="Gene3D" id="1.10.10.10">
    <property type="entry name" value="Winged helix-like DNA-binding domain superfamily/Winged helix DNA-binding domain"/>
    <property type="match status" value="1"/>
</dbReference>
<organism evidence="2 3">
    <name type="scientific">Martelella mediterranea DSM 17316</name>
    <dbReference type="NCBI Taxonomy" id="1122214"/>
    <lineage>
        <taxon>Bacteria</taxon>
        <taxon>Pseudomonadati</taxon>
        <taxon>Pseudomonadota</taxon>
        <taxon>Alphaproteobacteria</taxon>
        <taxon>Hyphomicrobiales</taxon>
        <taxon>Aurantimonadaceae</taxon>
        <taxon>Martelella</taxon>
    </lineage>
</organism>
<dbReference type="STRING" id="1122214.Mame_03739"/>
<accession>A0A1U9Z5P3</accession>
<dbReference type="InterPro" id="IPR050662">
    <property type="entry name" value="Sec-metab_biosynth-thioest"/>
</dbReference>
<reference evidence="2 3" key="1">
    <citation type="submission" date="2017-03" db="EMBL/GenBank/DDBJ databases">
        <title>Foreign affairs: Plasmid Transfer between Roseobacters and Rhizobia.</title>
        <authorList>
            <person name="Bartling P."/>
            <person name="Bunk B."/>
            <person name="Overmann J."/>
            <person name="Brinkmann H."/>
            <person name="Petersen J."/>
        </authorList>
    </citation>
    <scope>NUCLEOTIDE SEQUENCE [LARGE SCALE GENOMIC DNA]</scope>
    <source>
        <strain evidence="2 3">MACL11</strain>
    </source>
</reference>
<dbReference type="SMART" id="SM00849">
    <property type="entry name" value="Lactamase_B"/>
    <property type="match status" value="1"/>
</dbReference>
<dbReference type="GO" id="GO:0016787">
    <property type="term" value="F:hydrolase activity"/>
    <property type="evidence" value="ECO:0007669"/>
    <property type="project" value="UniProtKB-KW"/>
</dbReference>
<name>A0A1U9Z5P3_9HYPH</name>
<dbReference type="eggNOG" id="COG0491">
    <property type="taxonomic scope" value="Bacteria"/>
</dbReference>
<evidence type="ECO:0000313" key="3">
    <source>
        <dbReference type="Proteomes" id="UP000191135"/>
    </source>
</evidence>
<dbReference type="KEGG" id="mmed:Mame_03739"/>
<evidence type="ECO:0000313" key="2">
    <source>
        <dbReference type="EMBL" id="AQZ53043.1"/>
    </source>
</evidence>
<dbReference type="Gene3D" id="3.60.15.10">
    <property type="entry name" value="Ribonuclease Z/Hydroxyacylglutathione hydrolase-like"/>
    <property type="match status" value="1"/>
</dbReference>
<dbReference type="RefSeq" id="WP_018066661.1">
    <property type="nucleotide sequence ID" value="NZ_AQWH01000026.1"/>
</dbReference>
<dbReference type="EC" id="3.-.-.-" evidence="2"/>
<dbReference type="PANTHER" id="PTHR23131:SF0">
    <property type="entry name" value="ENDORIBONUCLEASE LACTB2"/>
    <property type="match status" value="1"/>
</dbReference>
<dbReference type="PANTHER" id="PTHR23131">
    <property type="entry name" value="ENDORIBONUCLEASE LACTB2"/>
    <property type="match status" value="1"/>
</dbReference>
<dbReference type="InterPro" id="IPR001279">
    <property type="entry name" value="Metallo-B-lactamas"/>
</dbReference>